<dbReference type="RefSeq" id="WP_021297454.1">
    <property type="nucleotide sequence ID" value="NZ_AURB01000154.1"/>
</dbReference>
<evidence type="ECO:0000313" key="2">
    <source>
        <dbReference type="Proteomes" id="UP000829401"/>
    </source>
</evidence>
<evidence type="ECO:0000313" key="1">
    <source>
        <dbReference type="EMBL" id="UNO49038.1"/>
    </source>
</evidence>
<accession>A0A9E6ZHG9</accession>
<sequence length="87" mass="9366">MLNPFGQQNAISVLQKQNYTEMNRGDMYVPVGRVDAPLNIAVAATPHFGAMPVHAVPVTYMVNSANILTGARAVRTPNIQAVNPNGY</sequence>
<proteinExistence type="predicted"/>
<name>T0BTN4_ALIAG</name>
<reference evidence="2" key="1">
    <citation type="journal article" date="2022" name="G3 (Bethesda)">
        <title>Unveiling the complete genome sequence of Alicyclobacillus acidoterrestris DSM 3922T, a taint-producing strain.</title>
        <authorList>
            <person name="Leonardo I.C."/>
            <person name="Barreto Crespo M.T."/>
            <person name="Gaspar F.B."/>
        </authorList>
    </citation>
    <scope>NUCLEOTIDE SEQUENCE [LARGE SCALE GENOMIC DNA]</scope>
    <source>
        <strain evidence="2">DSM 3922</strain>
    </source>
</reference>
<keyword evidence="2" id="KW-1185">Reference proteome</keyword>
<dbReference type="AlphaFoldDB" id="T0BTN4"/>
<dbReference type="Proteomes" id="UP000829401">
    <property type="component" value="Chromosome"/>
</dbReference>
<organism evidence="1 2">
    <name type="scientific">Alicyclobacillus acidoterrestris (strain ATCC 49025 / DSM 3922 / CIP 106132 / NCIMB 13137 / GD3B)</name>
    <dbReference type="NCBI Taxonomy" id="1356854"/>
    <lineage>
        <taxon>Bacteria</taxon>
        <taxon>Bacillati</taxon>
        <taxon>Bacillota</taxon>
        <taxon>Bacilli</taxon>
        <taxon>Bacillales</taxon>
        <taxon>Alicyclobacillaceae</taxon>
        <taxon>Alicyclobacillus</taxon>
    </lineage>
</organism>
<gene>
    <name evidence="1" type="ORF">K1I37_00225</name>
</gene>
<accession>T0BTN4</accession>
<dbReference type="EMBL" id="CP080467">
    <property type="protein sequence ID" value="UNO49038.1"/>
    <property type="molecule type" value="Genomic_DNA"/>
</dbReference>
<dbReference type="STRING" id="1356854.N007_11980"/>
<protein>
    <submittedName>
        <fullName evidence="1">Uncharacterized protein</fullName>
    </submittedName>
</protein>
<dbReference type="KEGG" id="aaco:K1I37_00225"/>